<dbReference type="AlphaFoldDB" id="H2AWW5"/>
<dbReference type="EMBL" id="HE650826">
    <property type="protein sequence ID" value="CCF58865.1"/>
    <property type="molecule type" value="Genomic_DNA"/>
</dbReference>
<accession>H2AWW5</accession>
<dbReference type="InterPro" id="IPR051140">
    <property type="entry name" value="GATA_TF"/>
</dbReference>
<dbReference type="STRING" id="1071382.H2AWW5"/>
<organism evidence="6 7">
    <name type="scientific">Kazachstania africana (strain ATCC 22294 / BCRC 22015 / CBS 2517 / CECT 1963 / NBRC 1671 / NRRL Y-8276)</name>
    <name type="common">Yeast</name>
    <name type="synonym">Kluyveromyces africanus</name>
    <dbReference type="NCBI Taxonomy" id="1071382"/>
    <lineage>
        <taxon>Eukaryota</taxon>
        <taxon>Fungi</taxon>
        <taxon>Dikarya</taxon>
        <taxon>Ascomycota</taxon>
        <taxon>Saccharomycotina</taxon>
        <taxon>Saccharomycetes</taxon>
        <taxon>Saccharomycetales</taxon>
        <taxon>Saccharomycetaceae</taxon>
        <taxon>Kazachstania</taxon>
    </lineage>
</organism>
<keyword evidence="3" id="KW-0862">Zinc</keyword>
<dbReference type="Proteomes" id="UP000005220">
    <property type="component" value="Chromosome 6"/>
</dbReference>
<dbReference type="GeneID" id="13884333"/>
<dbReference type="PROSITE" id="PS50114">
    <property type="entry name" value="GATA_ZN_FINGER_2"/>
    <property type="match status" value="1"/>
</dbReference>
<protein>
    <recommendedName>
        <fullName evidence="5">GATA-type domain-containing protein</fullName>
    </recommendedName>
</protein>
<reference evidence="6 7" key="1">
    <citation type="journal article" date="2011" name="Proc. Natl. Acad. Sci. U.S.A.">
        <title>Evolutionary erosion of yeast sex chromosomes by mating-type switching accidents.</title>
        <authorList>
            <person name="Gordon J.L."/>
            <person name="Armisen D."/>
            <person name="Proux-Wera E."/>
            <person name="Oheigeartaigh S.S."/>
            <person name="Byrne K.P."/>
            <person name="Wolfe K.H."/>
        </authorList>
    </citation>
    <scope>NUCLEOTIDE SEQUENCE [LARGE SCALE GENOMIC DNA]</scope>
    <source>
        <strain evidence="7">ATCC 22294 / BCRC 22015 / CBS 2517 / CECT 1963 / NBRC 1671 / NRRL Y-8276</strain>
    </source>
</reference>
<feature type="domain" description="GATA-type" evidence="5">
    <location>
        <begin position="261"/>
        <end position="297"/>
    </location>
</feature>
<gene>
    <name evidence="6" type="primary">KAFR0F02680</name>
    <name evidence="6" type="ORF">KAFR_0F02680</name>
</gene>
<keyword evidence="7" id="KW-1185">Reference proteome</keyword>
<keyword evidence="2 4" id="KW-0863">Zinc-finger</keyword>
<dbReference type="GO" id="GO:0043565">
    <property type="term" value="F:sequence-specific DNA binding"/>
    <property type="evidence" value="ECO:0007669"/>
    <property type="project" value="InterPro"/>
</dbReference>
<sequence>MQSIGGNIDSNVNKNNDAYRDMVMRIVQEKMAFEKEFRSLQTGKETKEIFKTENLIWNVSEERLYNLLRINENIKNCLHNILELKHRAVLPSISSVSVQRPITPTTFPQMYPPQVNLGTGVMMQPPPQSAMVPSPHQLPLAQPPMTQAPPQLASHIPIMAQSALAPGLMTGLPPGPNVPIIASQNVDDSRVSRYKDTIIVEPKVKDPMKIPSVVSHRNRIESKIDCNFIHDDDILIEMEKKGKVGNKRRKKKDVKITQDENGEIKRCKHCLDDDTPEWRHGPYGERSVCNACGLFHRKLVHKFGYKYSNLLMRYRRRLNPLNRKVPNFIEIPVEFFNRLQNDTLLNTEFYSL</sequence>
<keyword evidence="1" id="KW-0479">Metal-binding</keyword>
<dbReference type="InterPro" id="IPR013088">
    <property type="entry name" value="Znf_NHR/GATA"/>
</dbReference>
<evidence type="ECO:0000313" key="6">
    <source>
        <dbReference type="EMBL" id="CCF58865.1"/>
    </source>
</evidence>
<dbReference type="Gene3D" id="3.30.50.10">
    <property type="entry name" value="Erythroid Transcription Factor GATA-1, subunit A"/>
    <property type="match status" value="1"/>
</dbReference>
<name>H2AWW5_KAZAF</name>
<evidence type="ECO:0000256" key="3">
    <source>
        <dbReference type="ARBA" id="ARBA00022833"/>
    </source>
</evidence>
<dbReference type="InterPro" id="IPR000679">
    <property type="entry name" value="Znf_GATA"/>
</dbReference>
<dbReference type="CDD" id="cd00202">
    <property type="entry name" value="ZnF_GATA"/>
    <property type="match status" value="1"/>
</dbReference>
<dbReference type="GO" id="GO:0006355">
    <property type="term" value="P:regulation of DNA-templated transcription"/>
    <property type="evidence" value="ECO:0007669"/>
    <property type="project" value="InterPro"/>
</dbReference>
<proteinExistence type="predicted"/>
<dbReference type="GO" id="GO:0008270">
    <property type="term" value="F:zinc ion binding"/>
    <property type="evidence" value="ECO:0007669"/>
    <property type="project" value="UniProtKB-KW"/>
</dbReference>
<evidence type="ECO:0000256" key="2">
    <source>
        <dbReference type="ARBA" id="ARBA00022771"/>
    </source>
</evidence>
<evidence type="ECO:0000256" key="4">
    <source>
        <dbReference type="PROSITE-ProRule" id="PRU00094"/>
    </source>
</evidence>
<dbReference type="SUPFAM" id="SSF57716">
    <property type="entry name" value="Glucocorticoid receptor-like (DNA-binding domain)"/>
    <property type="match status" value="1"/>
</dbReference>
<dbReference type="InParanoid" id="H2AWW5"/>
<dbReference type="PANTHER" id="PTHR45658">
    <property type="entry name" value="GATA TRANSCRIPTION FACTOR"/>
    <property type="match status" value="1"/>
</dbReference>
<evidence type="ECO:0000259" key="5">
    <source>
        <dbReference type="PROSITE" id="PS50114"/>
    </source>
</evidence>
<dbReference type="RefSeq" id="XP_003958000.1">
    <property type="nucleotide sequence ID" value="XM_003957951.1"/>
</dbReference>
<dbReference type="Pfam" id="PF00320">
    <property type="entry name" value="GATA"/>
    <property type="match status" value="1"/>
</dbReference>
<evidence type="ECO:0000313" key="7">
    <source>
        <dbReference type="Proteomes" id="UP000005220"/>
    </source>
</evidence>
<dbReference type="eggNOG" id="KOG1601">
    <property type="taxonomic scope" value="Eukaryota"/>
</dbReference>
<dbReference type="OrthoDB" id="2162994at2759"/>
<dbReference type="KEGG" id="kaf:KAFR_0F02680"/>
<dbReference type="HOGENOM" id="CLU_787690_0_0_1"/>
<evidence type="ECO:0000256" key="1">
    <source>
        <dbReference type="ARBA" id="ARBA00022723"/>
    </source>
</evidence>
<dbReference type="SMART" id="SM00401">
    <property type="entry name" value="ZnF_GATA"/>
    <property type="match status" value="1"/>
</dbReference>